<name>A0A812MHP3_SYMPI</name>
<sequence>MYSEQEMRMRQQLPYGTIKRSERSACFSCCDKVPESPYGNFPDPKGMAPTENGYFPLGMGPIPVAPSPKGAPFPMPVPGGQSSGTYGGYGVNPFHTGAGSMGPGYPQQGPHGQYGHGGYQQQKVQPFYSPGGYYGHGAMNSLVQRGYYPTARPGRSRKGNSCC</sequence>
<evidence type="ECO:0000313" key="2">
    <source>
        <dbReference type="Proteomes" id="UP000649617"/>
    </source>
</evidence>
<evidence type="ECO:0000313" key="1">
    <source>
        <dbReference type="EMBL" id="CAE7263266.1"/>
    </source>
</evidence>
<keyword evidence="2" id="KW-1185">Reference proteome</keyword>
<accession>A0A812MHP3</accession>
<dbReference type="Proteomes" id="UP000649617">
    <property type="component" value="Unassembled WGS sequence"/>
</dbReference>
<proteinExistence type="predicted"/>
<dbReference type="EMBL" id="CAJNIZ010008002">
    <property type="protein sequence ID" value="CAE7263266.1"/>
    <property type="molecule type" value="Genomic_DNA"/>
</dbReference>
<dbReference type="AlphaFoldDB" id="A0A812MHP3"/>
<comment type="caution">
    <text evidence="1">The sequence shown here is derived from an EMBL/GenBank/DDBJ whole genome shotgun (WGS) entry which is preliminary data.</text>
</comment>
<reference evidence="1" key="1">
    <citation type="submission" date="2021-02" db="EMBL/GenBank/DDBJ databases">
        <authorList>
            <person name="Dougan E. K."/>
            <person name="Rhodes N."/>
            <person name="Thang M."/>
            <person name="Chan C."/>
        </authorList>
    </citation>
    <scope>NUCLEOTIDE SEQUENCE</scope>
</reference>
<dbReference type="OrthoDB" id="10609157at2759"/>
<organism evidence="1 2">
    <name type="scientific">Symbiodinium pilosum</name>
    <name type="common">Dinoflagellate</name>
    <dbReference type="NCBI Taxonomy" id="2952"/>
    <lineage>
        <taxon>Eukaryota</taxon>
        <taxon>Sar</taxon>
        <taxon>Alveolata</taxon>
        <taxon>Dinophyceae</taxon>
        <taxon>Suessiales</taxon>
        <taxon>Symbiodiniaceae</taxon>
        <taxon>Symbiodinium</taxon>
    </lineage>
</organism>
<gene>
    <name evidence="1" type="ORF">SPIL2461_LOCUS5593</name>
</gene>
<protein>
    <submittedName>
        <fullName evidence="1">Uncharacterized protein</fullName>
    </submittedName>
</protein>